<dbReference type="SUPFAM" id="SSF52402">
    <property type="entry name" value="Adenine nucleotide alpha hydrolases-like"/>
    <property type="match status" value="2"/>
</dbReference>
<evidence type="ECO:0000313" key="5">
    <source>
        <dbReference type="Proteomes" id="UP000663929"/>
    </source>
</evidence>
<evidence type="ECO:0000256" key="1">
    <source>
        <dbReference type="ARBA" id="ARBA00008791"/>
    </source>
</evidence>
<sequence>MQPIQKIMAPTDFSACSSIAVANALALANRLDAELHLFHVSRLLETALEVTNGFAVLADVLQEPDRAITVHMNRLMEKSSGSANVTVKRIQMRALSVPSAILRYARTQHIDLVVMGSHGHRGIKRWLLGSTAEETIRLAPCPVMVCPHAGVDLVPGRMERILVPIDFSDHALAALDCGASFAGAFGGRLLLLHVLPKQSGSRESEVREAEEKLRSVAVKAGRGIPVEIHVVCGHPGREILSFAQEKHCHLVCMSHLGRTGMVERLLGSTSEYVTRSAKAPVLVAADNTRARLEMAENGGTSSRDAVASYRVAPQMNERDTDPGGRP</sequence>
<dbReference type="Pfam" id="PF00582">
    <property type="entry name" value="Usp"/>
    <property type="match status" value="2"/>
</dbReference>
<feature type="domain" description="UspA" evidence="3">
    <location>
        <begin position="4"/>
        <end position="147"/>
    </location>
</feature>
<dbReference type="InterPro" id="IPR006016">
    <property type="entry name" value="UspA"/>
</dbReference>
<dbReference type="EMBL" id="CP071793">
    <property type="protein sequence ID" value="QTD53683.1"/>
    <property type="molecule type" value="Genomic_DNA"/>
</dbReference>
<dbReference type="PRINTS" id="PR01438">
    <property type="entry name" value="UNVRSLSTRESS"/>
</dbReference>
<feature type="region of interest" description="Disordered" evidence="2">
    <location>
        <begin position="295"/>
        <end position="326"/>
    </location>
</feature>
<evidence type="ECO:0000256" key="2">
    <source>
        <dbReference type="SAM" id="MobiDB-lite"/>
    </source>
</evidence>
<keyword evidence="5" id="KW-1185">Reference proteome</keyword>
<dbReference type="PANTHER" id="PTHR46268:SF6">
    <property type="entry name" value="UNIVERSAL STRESS PROTEIN UP12"/>
    <property type="match status" value="1"/>
</dbReference>
<feature type="compositionally biased region" description="Basic and acidic residues" evidence="2">
    <location>
        <begin position="316"/>
        <end position="326"/>
    </location>
</feature>
<gene>
    <name evidence="4" type="ORF">J3U87_14615</name>
</gene>
<evidence type="ECO:0000259" key="3">
    <source>
        <dbReference type="Pfam" id="PF00582"/>
    </source>
</evidence>
<comment type="similarity">
    <text evidence="1">Belongs to the universal stress protein A family.</text>
</comment>
<feature type="domain" description="UspA" evidence="3">
    <location>
        <begin position="159"/>
        <end position="283"/>
    </location>
</feature>
<name>A0A8A4TW22_SULCO</name>
<dbReference type="Gene3D" id="3.40.50.620">
    <property type="entry name" value="HUPs"/>
    <property type="match status" value="2"/>
</dbReference>
<proteinExistence type="inferred from homology"/>
<organism evidence="4 5">
    <name type="scientific">Sulfidibacter corallicola</name>
    <dbReference type="NCBI Taxonomy" id="2818388"/>
    <lineage>
        <taxon>Bacteria</taxon>
        <taxon>Pseudomonadati</taxon>
        <taxon>Acidobacteriota</taxon>
        <taxon>Holophagae</taxon>
        <taxon>Acanthopleuribacterales</taxon>
        <taxon>Acanthopleuribacteraceae</taxon>
        <taxon>Sulfidibacter</taxon>
    </lineage>
</organism>
<dbReference type="InterPro" id="IPR014729">
    <property type="entry name" value="Rossmann-like_a/b/a_fold"/>
</dbReference>
<dbReference type="KEGG" id="scor:J3U87_14615"/>
<dbReference type="Proteomes" id="UP000663929">
    <property type="component" value="Chromosome"/>
</dbReference>
<dbReference type="CDD" id="cd00293">
    <property type="entry name" value="USP-like"/>
    <property type="match status" value="2"/>
</dbReference>
<reference evidence="4" key="1">
    <citation type="submission" date="2021-03" db="EMBL/GenBank/DDBJ databases">
        <title>Acanthopleuribacteraceae sp. M133.</title>
        <authorList>
            <person name="Wang G."/>
        </authorList>
    </citation>
    <scope>NUCLEOTIDE SEQUENCE</scope>
    <source>
        <strain evidence="4">M133</strain>
    </source>
</reference>
<evidence type="ECO:0000313" key="4">
    <source>
        <dbReference type="EMBL" id="QTD53683.1"/>
    </source>
</evidence>
<dbReference type="AlphaFoldDB" id="A0A8A4TW22"/>
<dbReference type="PANTHER" id="PTHR46268">
    <property type="entry name" value="STRESS RESPONSE PROTEIN NHAX"/>
    <property type="match status" value="1"/>
</dbReference>
<dbReference type="RefSeq" id="WP_237383786.1">
    <property type="nucleotide sequence ID" value="NZ_CP071793.1"/>
</dbReference>
<protein>
    <submittedName>
        <fullName evidence="4">Universal stress protein</fullName>
    </submittedName>
</protein>
<accession>A0A8A4TW22</accession>
<dbReference type="InterPro" id="IPR006015">
    <property type="entry name" value="Universal_stress_UspA"/>
</dbReference>